<protein>
    <submittedName>
        <fullName evidence="2">Uncharacterized protein</fullName>
    </submittedName>
</protein>
<keyword evidence="1" id="KW-0732">Signal</keyword>
<dbReference type="Proteomes" id="UP000825935">
    <property type="component" value="Chromosome 20"/>
</dbReference>
<evidence type="ECO:0000313" key="3">
    <source>
        <dbReference type="Proteomes" id="UP000825935"/>
    </source>
</evidence>
<name>A0A8T2SGH4_CERRI</name>
<gene>
    <name evidence="2" type="ORF">KP509_20G040400</name>
</gene>
<organism evidence="2 3">
    <name type="scientific">Ceratopteris richardii</name>
    <name type="common">Triangle waterfern</name>
    <dbReference type="NCBI Taxonomy" id="49495"/>
    <lineage>
        <taxon>Eukaryota</taxon>
        <taxon>Viridiplantae</taxon>
        <taxon>Streptophyta</taxon>
        <taxon>Embryophyta</taxon>
        <taxon>Tracheophyta</taxon>
        <taxon>Polypodiopsida</taxon>
        <taxon>Polypodiidae</taxon>
        <taxon>Polypodiales</taxon>
        <taxon>Pteridineae</taxon>
        <taxon>Pteridaceae</taxon>
        <taxon>Parkerioideae</taxon>
        <taxon>Ceratopteris</taxon>
    </lineage>
</organism>
<dbReference type="EMBL" id="CM035425">
    <property type="protein sequence ID" value="KAH7331561.1"/>
    <property type="molecule type" value="Genomic_DNA"/>
</dbReference>
<reference evidence="2" key="1">
    <citation type="submission" date="2021-08" db="EMBL/GenBank/DDBJ databases">
        <title>WGS assembly of Ceratopteris richardii.</title>
        <authorList>
            <person name="Marchant D.B."/>
            <person name="Chen G."/>
            <person name="Jenkins J."/>
            <person name="Shu S."/>
            <person name="Leebens-Mack J."/>
            <person name="Grimwood J."/>
            <person name="Schmutz J."/>
            <person name="Soltis P."/>
            <person name="Soltis D."/>
            <person name="Chen Z.-H."/>
        </authorList>
    </citation>
    <scope>NUCLEOTIDE SEQUENCE</scope>
    <source>
        <strain evidence="2">Whitten #5841</strain>
        <tissue evidence="2">Leaf</tissue>
    </source>
</reference>
<proteinExistence type="predicted"/>
<keyword evidence="3" id="KW-1185">Reference proteome</keyword>
<dbReference type="AlphaFoldDB" id="A0A8T2SGH4"/>
<comment type="caution">
    <text evidence="2">The sequence shown here is derived from an EMBL/GenBank/DDBJ whole genome shotgun (WGS) entry which is preliminary data.</text>
</comment>
<sequence length="56" mass="6589">MHRWCICFLTLYAWNSQNCACFMLNLKSLFTTVSFPTETVLPQQCYPNKAFYLNVS</sequence>
<feature type="chain" id="PRO_5035885637" evidence="1">
    <location>
        <begin position="21"/>
        <end position="56"/>
    </location>
</feature>
<evidence type="ECO:0000256" key="1">
    <source>
        <dbReference type="SAM" id="SignalP"/>
    </source>
</evidence>
<feature type="signal peptide" evidence="1">
    <location>
        <begin position="1"/>
        <end position="20"/>
    </location>
</feature>
<accession>A0A8T2SGH4</accession>
<evidence type="ECO:0000313" key="2">
    <source>
        <dbReference type="EMBL" id="KAH7331561.1"/>
    </source>
</evidence>